<evidence type="ECO:0000256" key="1">
    <source>
        <dbReference type="ARBA" id="ARBA00023175"/>
    </source>
</evidence>
<gene>
    <name evidence="2" type="ORF">LTRI10_LOCUS13708</name>
</gene>
<dbReference type="Gene3D" id="3.40.850.10">
    <property type="entry name" value="Kinesin motor domain"/>
    <property type="match status" value="1"/>
</dbReference>
<proteinExistence type="predicted"/>
<accession>A0AAV2DE24</accession>
<dbReference type="GO" id="GO:0005524">
    <property type="term" value="F:ATP binding"/>
    <property type="evidence" value="ECO:0007669"/>
    <property type="project" value="InterPro"/>
</dbReference>
<organism evidence="2 3">
    <name type="scientific">Linum trigynum</name>
    <dbReference type="NCBI Taxonomy" id="586398"/>
    <lineage>
        <taxon>Eukaryota</taxon>
        <taxon>Viridiplantae</taxon>
        <taxon>Streptophyta</taxon>
        <taxon>Embryophyta</taxon>
        <taxon>Tracheophyta</taxon>
        <taxon>Spermatophyta</taxon>
        <taxon>Magnoliopsida</taxon>
        <taxon>eudicotyledons</taxon>
        <taxon>Gunneridae</taxon>
        <taxon>Pentapetalae</taxon>
        <taxon>rosids</taxon>
        <taxon>fabids</taxon>
        <taxon>Malpighiales</taxon>
        <taxon>Linaceae</taxon>
        <taxon>Linum</taxon>
    </lineage>
</organism>
<protein>
    <submittedName>
        <fullName evidence="2">Uncharacterized protein</fullName>
    </submittedName>
</protein>
<dbReference type="InterPro" id="IPR027417">
    <property type="entry name" value="P-loop_NTPase"/>
</dbReference>
<evidence type="ECO:0000313" key="3">
    <source>
        <dbReference type="Proteomes" id="UP001497516"/>
    </source>
</evidence>
<evidence type="ECO:0000313" key="2">
    <source>
        <dbReference type="EMBL" id="CAL1371657.1"/>
    </source>
</evidence>
<dbReference type="PRINTS" id="PR00380">
    <property type="entry name" value="KINESINHEAVY"/>
</dbReference>
<dbReference type="GO" id="GO:0008017">
    <property type="term" value="F:microtubule binding"/>
    <property type="evidence" value="ECO:0007669"/>
    <property type="project" value="InterPro"/>
</dbReference>
<sequence length="117" mass="13264">MRKKTKNDTFISRPEAIKILKEVQKVEKKRIVKSTLSNERSSRSHNMIILDVPTVGGRLMLVDTVESENIDQAGQTGFEAKMKYRDGITQHSVKTSTSGARQIIAMCHGLMCKRRVF</sequence>
<dbReference type="AlphaFoldDB" id="A0AAV2DE24"/>
<dbReference type="GO" id="GO:0003777">
    <property type="term" value="F:microtubule motor activity"/>
    <property type="evidence" value="ECO:0007669"/>
    <property type="project" value="InterPro"/>
</dbReference>
<dbReference type="EMBL" id="OZ034815">
    <property type="protein sequence ID" value="CAL1371657.1"/>
    <property type="molecule type" value="Genomic_DNA"/>
</dbReference>
<keyword evidence="1" id="KW-0505">Motor protein</keyword>
<dbReference type="InterPro" id="IPR001752">
    <property type="entry name" value="Kinesin_motor_dom"/>
</dbReference>
<dbReference type="SUPFAM" id="SSF52540">
    <property type="entry name" value="P-loop containing nucleoside triphosphate hydrolases"/>
    <property type="match status" value="1"/>
</dbReference>
<dbReference type="InterPro" id="IPR036961">
    <property type="entry name" value="Kinesin_motor_dom_sf"/>
</dbReference>
<dbReference type="Proteomes" id="UP001497516">
    <property type="component" value="Chromosome 2"/>
</dbReference>
<keyword evidence="3" id="KW-1185">Reference proteome</keyword>
<name>A0AAV2DE24_9ROSI</name>
<dbReference type="GO" id="GO:0007018">
    <property type="term" value="P:microtubule-based movement"/>
    <property type="evidence" value="ECO:0007669"/>
    <property type="project" value="InterPro"/>
</dbReference>
<reference evidence="2 3" key="1">
    <citation type="submission" date="2024-04" db="EMBL/GenBank/DDBJ databases">
        <authorList>
            <person name="Fracassetti M."/>
        </authorList>
    </citation>
    <scope>NUCLEOTIDE SEQUENCE [LARGE SCALE GENOMIC DNA]</scope>
</reference>